<proteinExistence type="predicted"/>
<evidence type="ECO:0000313" key="3">
    <source>
        <dbReference type="Proteomes" id="UP000193648"/>
    </source>
</evidence>
<feature type="region of interest" description="Disordered" evidence="1">
    <location>
        <begin position="173"/>
        <end position="192"/>
    </location>
</feature>
<dbReference type="GeneID" id="33570713"/>
<gene>
    <name evidence="2" type="ORF">BCR41DRAFT_397176</name>
</gene>
<accession>A0A1Y2GK56</accession>
<comment type="caution">
    <text evidence="2">The sequence shown here is derived from an EMBL/GenBank/DDBJ whole genome shotgun (WGS) entry which is preliminary data.</text>
</comment>
<keyword evidence="3" id="KW-1185">Reference proteome</keyword>
<protein>
    <submittedName>
        <fullName evidence="2">Uncharacterized protein</fullName>
    </submittedName>
</protein>
<feature type="compositionally biased region" description="Basic and acidic residues" evidence="1">
    <location>
        <begin position="260"/>
        <end position="278"/>
    </location>
</feature>
<evidence type="ECO:0000256" key="1">
    <source>
        <dbReference type="SAM" id="MobiDB-lite"/>
    </source>
</evidence>
<reference evidence="2 3" key="1">
    <citation type="submission" date="2016-07" db="EMBL/GenBank/DDBJ databases">
        <title>Pervasive Adenine N6-methylation of Active Genes in Fungi.</title>
        <authorList>
            <consortium name="DOE Joint Genome Institute"/>
            <person name="Mondo S.J."/>
            <person name="Dannebaum R.O."/>
            <person name="Kuo R.C."/>
            <person name="Labutti K."/>
            <person name="Haridas S."/>
            <person name="Kuo A."/>
            <person name="Salamov A."/>
            <person name="Ahrendt S.R."/>
            <person name="Lipzen A."/>
            <person name="Sullivan W."/>
            <person name="Andreopoulos W.B."/>
            <person name="Clum A."/>
            <person name="Lindquist E."/>
            <person name="Daum C."/>
            <person name="Ramamoorthy G.K."/>
            <person name="Gryganskyi A."/>
            <person name="Culley D."/>
            <person name="Magnuson J.K."/>
            <person name="James T.Y."/>
            <person name="O'Malley M.A."/>
            <person name="Stajich J.E."/>
            <person name="Spatafora J.W."/>
            <person name="Visel A."/>
            <person name="Grigoriev I.V."/>
        </authorList>
    </citation>
    <scope>NUCLEOTIDE SEQUENCE [LARGE SCALE GENOMIC DNA]</scope>
    <source>
        <strain evidence="2 3">NRRL 3116</strain>
    </source>
</reference>
<feature type="region of interest" description="Disordered" evidence="1">
    <location>
        <begin position="201"/>
        <end position="279"/>
    </location>
</feature>
<evidence type="ECO:0000313" key="2">
    <source>
        <dbReference type="EMBL" id="ORZ13366.1"/>
    </source>
</evidence>
<sequence length="619" mass="70787">MDALENDMSTFERNSRSGVWTRPQVMRRIQKGLRESAGNMRSFPHRRRKFEAYDVDNVIKVLNLPSHEHLVLFCAIADNDYSRNLETLDPINNLRLVREVAWNKNYNKMLQDYLREANKMLGRNAASEEGRFRVALRIFTSGHQTSAQALPSNNEFDNFKQRLLNGKDLRNRMAQQRRAQRRRTGAPSFYIAEGSHRNQFRPIFSDKPSILNGRTVDISNCRQHDRRGLKHPPRRRKAKKKQQKKQKRKHKGKKPHRAKKEGAPIRNLKDATKVDHSYSSKHPIKALTIGSLKASMARKGGLDADERDNIASQIRGAVVVLNRLRRYAYWAIALDIERIMRLLGAARSRKKALDEVLDSTGYSFRLATLLLSGQGGPNSAYSIRATNGPSTDIIKAALQERNVDILWVNEDTKRLLERILPLNNPSKTAMLECIQGTKGVLIQALFCDIGGDRMVHGYRDKVSLQSQDKDITRFKLKGTIPTNSLVLNLQLSQGFLNTTCSKAADEDLTDEDYANINWKRSSKLLENVELTFNEPERCPSANTTTIVGCDPGIVNVLTFSSLDPHNPNLRQTVKVRSRFLYLPVLRFNHLLNKRKREKGMIEVESAIPVFGRDTYNEYF</sequence>
<dbReference type="EMBL" id="MCFF01000023">
    <property type="protein sequence ID" value="ORZ13366.1"/>
    <property type="molecule type" value="Genomic_DNA"/>
</dbReference>
<dbReference type="InParanoid" id="A0A1Y2GK56"/>
<name>A0A1Y2GK56_9FUNG</name>
<feature type="compositionally biased region" description="Basic residues" evidence="1">
    <location>
        <begin position="224"/>
        <end position="259"/>
    </location>
</feature>
<dbReference type="Proteomes" id="UP000193648">
    <property type="component" value="Unassembled WGS sequence"/>
</dbReference>
<dbReference type="AlphaFoldDB" id="A0A1Y2GK56"/>
<dbReference type="OrthoDB" id="2430034at2759"/>
<organism evidence="2 3">
    <name type="scientific">Lobosporangium transversale</name>
    <dbReference type="NCBI Taxonomy" id="64571"/>
    <lineage>
        <taxon>Eukaryota</taxon>
        <taxon>Fungi</taxon>
        <taxon>Fungi incertae sedis</taxon>
        <taxon>Mucoromycota</taxon>
        <taxon>Mortierellomycotina</taxon>
        <taxon>Mortierellomycetes</taxon>
        <taxon>Mortierellales</taxon>
        <taxon>Mortierellaceae</taxon>
        <taxon>Lobosporangium</taxon>
    </lineage>
</organism>
<dbReference type="RefSeq" id="XP_021880447.1">
    <property type="nucleotide sequence ID" value="XM_022028870.1"/>
</dbReference>